<reference evidence="6 7" key="1">
    <citation type="journal article" date="2009" name="Nat. Genet.">
        <title>The genome of the cucumber, Cucumis sativus L.</title>
        <authorList>
            <person name="Huang S."/>
            <person name="Li R."/>
            <person name="Zhang Z."/>
            <person name="Li L."/>
            <person name="Gu X."/>
            <person name="Fan W."/>
            <person name="Lucas W.J."/>
            <person name="Wang X."/>
            <person name="Xie B."/>
            <person name="Ni P."/>
            <person name="Ren Y."/>
            <person name="Zhu H."/>
            <person name="Li J."/>
            <person name="Lin K."/>
            <person name="Jin W."/>
            <person name="Fei Z."/>
            <person name="Li G."/>
            <person name="Staub J."/>
            <person name="Kilian A."/>
            <person name="van der Vossen E.A."/>
            <person name="Wu Y."/>
            <person name="Guo J."/>
            <person name="He J."/>
            <person name="Jia Z."/>
            <person name="Ren Y."/>
            <person name="Tian G."/>
            <person name="Lu Y."/>
            <person name="Ruan J."/>
            <person name="Qian W."/>
            <person name="Wang M."/>
            <person name="Huang Q."/>
            <person name="Li B."/>
            <person name="Xuan Z."/>
            <person name="Cao J."/>
            <person name="Asan"/>
            <person name="Wu Z."/>
            <person name="Zhang J."/>
            <person name="Cai Q."/>
            <person name="Bai Y."/>
            <person name="Zhao B."/>
            <person name="Han Y."/>
            <person name="Li Y."/>
            <person name="Li X."/>
            <person name="Wang S."/>
            <person name="Shi Q."/>
            <person name="Liu S."/>
            <person name="Cho W.K."/>
            <person name="Kim J.Y."/>
            <person name="Xu Y."/>
            <person name="Heller-Uszynska K."/>
            <person name="Miao H."/>
            <person name="Cheng Z."/>
            <person name="Zhang S."/>
            <person name="Wu J."/>
            <person name="Yang Y."/>
            <person name="Kang H."/>
            <person name="Li M."/>
            <person name="Liang H."/>
            <person name="Ren X."/>
            <person name="Shi Z."/>
            <person name="Wen M."/>
            <person name="Jian M."/>
            <person name="Yang H."/>
            <person name="Zhang G."/>
            <person name="Yang Z."/>
            <person name="Chen R."/>
            <person name="Liu S."/>
            <person name="Li J."/>
            <person name="Ma L."/>
            <person name="Liu H."/>
            <person name="Zhou Y."/>
            <person name="Zhao J."/>
            <person name="Fang X."/>
            <person name="Li G."/>
            <person name="Fang L."/>
            <person name="Li Y."/>
            <person name="Liu D."/>
            <person name="Zheng H."/>
            <person name="Zhang Y."/>
            <person name="Qin N."/>
            <person name="Li Z."/>
            <person name="Yang G."/>
            <person name="Yang S."/>
            <person name="Bolund L."/>
            <person name="Kristiansen K."/>
            <person name="Zheng H."/>
            <person name="Li S."/>
            <person name="Zhang X."/>
            <person name="Yang H."/>
            <person name="Wang J."/>
            <person name="Sun R."/>
            <person name="Zhang B."/>
            <person name="Jiang S."/>
            <person name="Wang J."/>
            <person name="Du Y."/>
            <person name="Li S."/>
        </authorList>
    </citation>
    <scope>NUCLEOTIDE SEQUENCE [LARGE SCALE GENOMIC DNA]</scope>
    <source>
        <strain evidence="7">cv. 9930</strain>
    </source>
</reference>
<dbReference type="Gene3D" id="1.10.10.60">
    <property type="entry name" value="Homeodomain-like"/>
    <property type="match status" value="1"/>
</dbReference>
<dbReference type="PANTHER" id="PTHR47206:SF1">
    <property type="entry name" value="HOMEODOMAIN-LIKE SUPERFAMILY PROTEIN"/>
    <property type="match status" value="1"/>
</dbReference>
<gene>
    <name evidence="6" type="ORF">Csa_2G370470</name>
</gene>
<dbReference type="InterPro" id="IPR001005">
    <property type="entry name" value="SANT/Myb"/>
</dbReference>
<dbReference type="AlphaFoldDB" id="A0A0A0LLS9"/>
<feature type="compositionally biased region" description="Low complexity" evidence="3">
    <location>
        <begin position="420"/>
        <end position="431"/>
    </location>
</feature>
<dbReference type="SMART" id="SM00717">
    <property type="entry name" value="SANT"/>
    <property type="match status" value="1"/>
</dbReference>
<protein>
    <submittedName>
        <fullName evidence="6">Uncharacterized protein</fullName>
    </submittedName>
</protein>
<evidence type="ECO:0000256" key="2">
    <source>
        <dbReference type="ARBA" id="ARBA00023242"/>
    </source>
</evidence>
<dbReference type="CDD" id="cd11660">
    <property type="entry name" value="SANT_TRF"/>
    <property type="match status" value="1"/>
</dbReference>
<feature type="compositionally biased region" description="Polar residues" evidence="3">
    <location>
        <begin position="593"/>
        <end position="612"/>
    </location>
</feature>
<feature type="compositionally biased region" description="Polar residues" evidence="3">
    <location>
        <begin position="329"/>
        <end position="341"/>
    </location>
</feature>
<dbReference type="EMBL" id="CM002923">
    <property type="protein sequence ID" value="KGN62748.1"/>
    <property type="molecule type" value="Genomic_DNA"/>
</dbReference>
<dbReference type="KEGG" id="csv:101206820"/>
<evidence type="ECO:0000259" key="5">
    <source>
        <dbReference type="PROSITE" id="PS51294"/>
    </source>
</evidence>
<keyword evidence="2" id="KW-0539">Nucleus</keyword>
<dbReference type="InterPro" id="IPR017930">
    <property type="entry name" value="Myb_dom"/>
</dbReference>
<feature type="region of interest" description="Disordered" evidence="3">
    <location>
        <begin position="501"/>
        <end position="577"/>
    </location>
</feature>
<feature type="compositionally biased region" description="Polar residues" evidence="3">
    <location>
        <begin position="469"/>
        <end position="482"/>
    </location>
</feature>
<dbReference type="PANTHER" id="PTHR47206">
    <property type="entry name" value="HOMEODOMAIN-LIKE SUPERFAMILY PROTEIN"/>
    <property type="match status" value="1"/>
</dbReference>
<dbReference type="PROSITE" id="PS50090">
    <property type="entry name" value="MYB_LIKE"/>
    <property type="match status" value="1"/>
</dbReference>
<feature type="region of interest" description="Disordered" evidence="3">
    <location>
        <begin position="176"/>
        <end position="201"/>
    </location>
</feature>
<evidence type="ECO:0000313" key="7">
    <source>
        <dbReference type="Proteomes" id="UP000029981"/>
    </source>
</evidence>
<dbReference type="OMA" id="TDECIEN"/>
<proteinExistence type="predicted"/>
<dbReference type="GO" id="GO:0005634">
    <property type="term" value="C:nucleus"/>
    <property type="evidence" value="ECO:0007669"/>
    <property type="project" value="UniProtKB-SubCell"/>
</dbReference>
<accession>A0A0A0LLS9</accession>
<reference evidence="6 7" key="3">
    <citation type="journal article" date="2010" name="BMC Genomics">
        <title>Transcriptome sequencing and comparative analysis of cucumber flowers with different sex types.</title>
        <authorList>
            <person name="Guo S."/>
            <person name="Zheng Y."/>
            <person name="Joung J.G."/>
            <person name="Liu S."/>
            <person name="Zhang Z."/>
            <person name="Crasta O.R."/>
            <person name="Sobral B.W."/>
            <person name="Xu Y."/>
            <person name="Huang S."/>
            <person name="Fei Z."/>
        </authorList>
    </citation>
    <scope>NUCLEOTIDE SEQUENCE [LARGE SCALE GENOMIC DNA]</scope>
    <source>
        <strain evidence="7">cv. 9930</strain>
    </source>
</reference>
<feature type="compositionally biased region" description="Polar residues" evidence="3">
    <location>
        <begin position="182"/>
        <end position="194"/>
    </location>
</feature>
<name>A0A0A0LLS9_CUCSA</name>
<feature type="region of interest" description="Disordered" evidence="3">
    <location>
        <begin position="420"/>
        <end position="450"/>
    </location>
</feature>
<comment type="subcellular location">
    <subcellularLocation>
        <location evidence="1">Nucleus</location>
    </subcellularLocation>
</comment>
<dbReference type="Proteomes" id="UP000029981">
    <property type="component" value="Chromosome 2"/>
</dbReference>
<keyword evidence="7" id="KW-1185">Reference proteome</keyword>
<organism evidence="6 7">
    <name type="scientific">Cucumis sativus</name>
    <name type="common">Cucumber</name>
    <dbReference type="NCBI Taxonomy" id="3659"/>
    <lineage>
        <taxon>Eukaryota</taxon>
        <taxon>Viridiplantae</taxon>
        <taxon>Streptophyta</taxon>
        <taxon>Embryophyta</taxon>
        <taxon>Tracheophyta</taxon>
        <taxon>Spermatophyta</taxon>
        <taxon>Magnoliopsida</taxon>
        <taxon>eudicotyledons</taxon>
        <taxon>Gunneridae</taxon>
        <taxon>Pentapetalae</taxon>
        <taxon>rosids</taxon>
        <taxon>fabids</taxon>
        <taxon>Cucurbitales</taxon>
        <taxon>Cucurbitaceae</taxon>
        <taxon>Benincaseae</taxon>
        <taxon>Cucumis</taxon>
    </lineage>
</organism>
<dbReference type="Pfam" id="PF00249">
    <property type="entry name" value="Myb_DNA-binding"/>
    <property type="match status" value="1"/>
</dbReference>
<feature type="domain" description="Myb-like" evidence="4">
    <location>
        <begin position="194"/>
        <end position="243"/>
    </location>
</feature>
<evidence type="ECO:0000259" key="4">
    <source>
        <dbReference type="PROSITE" id="PS50090"/>
    </source>
</evidence>
<reference evidence="6 7" key="2">
    <citation type="journal article" date="2009" name="PLoS ONE">
        <title>An integrated genetic and cytogenetic map of the cucumber genome.</title>
        <authorList>
            <person name="Ren Y."/>
            <person name="Zhang Z."/>
            <person name="Liu J."/>
            <person name="Staub J.E."/>
            <person name="Han Y."/>
            <person name="Cheng Z."/>
            <person name="Li X."/>
            <person name="Lu J."/>
            <person name="Miao H."/>
            <person name="Kang H."/>
            <person name="Xie B."/>
            <person name="Gu X."/>
            <person name="Wang X."/>
            <person name="Du Y."/>
            <person name="Jin W."/>
            <person name="Huang S."/>
        </authorList>
    </citation>
    <scope>NUCLEOTIDE SEQUENCE [LARGE SCALE GENOMIC DNA]</scope>
    <source>
        <strain evidence="7">cv. 9930</strain>
    </source>
</reference>
<feature type="region of interest" description="Disordered" evidence="3">
    <location>
        <begin position="462"/>
        <end position="483"/>
    </location>
</feature>
<feature type="region of interest" description="Disordered" evidence="3">
    <location>
        <begin position="317"/>
        <end position="341"/>
    </location>
</feature>
<evidence type="ECO:0000313" key="6">
    <source>
        <dbReference type="EMBL" id="KGN62748.1"/>
    </source>
</evidence>
<feature type="compositionally biased region" description="Polar residues" evidence="3">
    <location>
        <begin position="439"/>
        <end position="450"/>
    </location>
</feature>
<reference evidence="6 7" key="4">
    <citation type="journal article" date="2011" name="BMC Genomics">
        <title>RNA-Seq improves annotation of protein-coding genes in the cucumber genome.</title>
        <authorList>
            <person name="Li Z."/>
            <person name="Zhang Z."/>
            <person name="Yan P."/>
            <person name="Huang S."/>
            <person name="Fei Z."/>
            <person name="Lin K."/>
        </authorList>
    </citation>
    <scope>NUCLEOTIDE SEQUENCE [LARGE SCALE GENOMIC DNA]</scope>
    <source>
        <strain evidence="7">cv. 9930</strain>
    </source>
</reference>
<evidence type="ECO:0000256" key="1">
    <source>
        <dbReference type="ARBA" id="ARBA00004123"/>
    </source>
</evidence>
<dbReference type="OrthoDB" id="608866at2759"/>
<feature type="compositionally biased region" description="Basic and acidic residues" evidence="3">
    <location>
        <begin position="624"/>
        <end position="647"/>
    </location>
</feature>
<feature type="compositionally biased region" description="Polar residues" evidence="3">
    <location>
        <begin position="559"/>
        <end position="571"/>
    </location>
</feature>
<dbReference type="Gramene" id="KGN62748">
    <property type="protein sequence ID" value="KGN62748"/>
    <property type="gene ID" value="Csa_2G370470"/>
</dbReference>
<dbReference type="SUPFAM" id="SSF46689">
    <property type="entry name" value="Homeodomain-like"/>
    <property type="match status" value="1"/>
</dbReference>
<sequence length="659" mass="70030">MKLKKQSVTEKDFSSLLRRYSPTTVLALLQEVAQAPDAKIDWNDLVKNTSTGISNPREYQMLWRHLAYRHALLDDLEDEKAPLEDDSDLECDLEPFPSVSCETLTEAAACAKVFISSGSPSDLNVPNSSIIEAPLTISLPRSYTDGVQFENVDPACSVKGAIITVPVSVQRQPVLAPPSAEGLNTNGPTYGNNASRRKRKPWSEAEDLELMAAVKKCGEGNWANIIRGDFLSDRTASQLSQRWAIIKKKHGNLNVGVNTAGTQLSEVQLAARHAMSVALGRHVGSLKARINGSASTSTIGNGSSLTTVATSEQVQDKLHQSPTHAKPSSIGSSSLTAKTQVTTSKKMVPKSSFDSDCIVRAAAVAAGARIASPADAASLLKAAQSKNAIHIMAKVPASTKTLTPGRGPSHLEAHPSIKLPTLSTTPTVVPSRGGPLKITSPTTAKLSSVQTDQNTAVASATASTASATDQNTAVASTASADSLSEKEIKIAEEIRGRSLAGVQATSQKGEHCLSKQSLSGRVQQEKPADLGPPFKRQSSGRVQEEKPAELGPPLKRQATETSNCSSSSQNMPMADGNTKVETCNQAEERQKSNANMVTGSSDQQGIMNQSQVERAEPQDMDINSDGKDRPITKTDRCSENSRHKEAASEILEGNTKVDG</sequence>
<dbReference type="PROSITE" id="PS51294">
    <property type="entry name" value="HTH_MYB"/>
    <property type="match status" value="1"/>
</dbReference>
<dbReference type="eggNOG" id="ENOG502QQVU">
    <property type="taxonomic scope" value="Eukaryota"/>
</dbReference>
<feature type="region of interest" description="Disordered" evidence="3">
    <location>
        <begin position="593"/>
        <end position="659"/>
    </location>
</feature>
<feature type="domain" description="HTH myb-type" evidence="5">
    <location>
        <begin position="194"/>
        <end position="251"/>
    </location>
</feature>
<evidence type="ECO:0000256" key="3">
    <source>
        <dbReference type="SAM" id="MobiDB-lite"/>
    </source>
</evidence>
<dbReference type="GO" id="GO:0000976">
    <property type="term" value="F:transcription cis-regulatory region binding"/>
    <property type="evidence" value="ECO:0000318"/>
    <property type="project" value="GO_Central"/>
</dbReference>
<dbReference type="InterPro" id="IPR009057">
    <property type="entry name" value="Homeodomain-like_sf"/>
</dbReference>